<dbReference type="GO" id="GO:0065002">
    <property type="term" value="P:intracellular protein transmembrane transport"/>
    <property type="evidence" value="ECO:0007669"/>
    <property type="project" value="TreeGrafter"/>
</dbReference>
<feature type="region of interest" description="Disordered" evidence="1">
    <location>
        <begin position="296"/>
        <end position="332"/>
    </location>
</feature>
<dbReference type="InterPro" id="IPR000008">
    <property type="entry name" value="C2_dom"/>
</dbReference>
<dbReference type="AlphaFoldDB" id="A0A5E4LYN0"/>
<keyword evidence="4" id="KW-1185">Reference proteome</keyword>
<dbReference type="Proteomes" id="UP000325440">
    <property type="component" value="Unassembled WGS sequence"/>
</dbReference>
<proteinExistence type="predicted"/>
<dbReference type="SUPFAM" id="SSF49562">
    <property type="entry name" value="C2 domain (Calcium/lipid-binding domain, CaLB)"/>
    <property type="match status" value="1"/>
</dbReference>
<protein>
    <recommendedName>
        <fullName evidence="2">C2 domain-containing protein</fullName>
    </recommendedName>
</protein>
<dbReference type="InterPro" id="IPR057815">
    <property type="entry name" value="C2CD5_C"/>
</dbReference>
<dbReference type="GO" id="GO:0005886">
    <property type="term" value="C:plasma membrane"/>
    <property type="evidence" value="ECO:0007669"/>
    <property type="project" value="TreeGrafter"/>
</dbReference>
<dbReference type="InterPro" id="IPR056431">
    <property type="entry name" value="C2CD5_YbjQ-rel_dom"/>
</dbReference>
<dbReference type="InterPro" id="IPR037785">
    <property type="entry name" value="C2_C2CD5"/>
</dbReference>
<reference evidence="3 4" key="1">
    <citation type="submission" date="2019-08" db="EMBL/GenBank/DDBJ databases">
        <authorList>
            <person name="Alioto T."/>
            <person name="Alioto T."/>
            <person name="Gomez Garrido J."/>
        </authorList>
    </citation>
    <scope>NUCLEOTIDE SEQUENCE [LARGE SCALE GENOMIC DNA]</scope>
</reference>
<name>A0A5E4LYN0_9HEMI</name>
<dbReference type="Gene3D" id="2.60.40.150">
    <property type="entry name" value="C2 domain"/>
    <property type="match status" value="1"/>
</dbReference>
<dbReference type="Pfam" id="PF00168">
    <property type="entry name" value="C2"/>
    <property type="match status" value="1"/>
</dbReference>
<dbReference type="Pfam" id="PF23128">
    <property type="entry name" value="YbjQ_4"/>
    <property type="match status" value="1"/>
</dbReference>
<dbReference type="OrthoDB" id="419768at2759"/>
<dbReference type="GO" id="GO:0031340">
    <property type="term" value="P:positive regulation of vesicle fusion"/>
    <property type="evidence" value="ECO:0007669"/>
    <property type="project" value="TreeGrafter"/>
</dbReference>
<organism evidence="3 4">
    <name type="scientific">Cinara cedri</name>
    <dbReference type="NCBI Taxonomy" id="506608"/>
    <lineage>
        <taxon>Eukaryota</taxon>
        <taxon>Metazoa</taxon>
        <taxon>Ecdysozoa</taxon>
        <taxon>Arthropoda</taxon>
        <taxon>Hexapoda</taxon>
        <taxon>Insecta</taxon>
        <taxon>Pterygota</taxon>
        <taxon>Neoptera</taxon>
        <taxon>Paraneoptera</taxon>
        <taxon>Hemiptera</taxon>
        <taxon>Sternorrhyncha</taxon>
        <taxon>Aphidomorpha</taxon>
        <taxon>Aphidoidea</taxon>
        <taxon>Aphididae</taxon>
        <taxon>Lachninae</taxon>
        <taxon>Cinara</taxon>
    </lineage>
</organism>
<dbReference type="PANTHER" id="PTHR37412">
    <property type="entry name" value="C2 DOMAIN-CONTAINING PROTEIN 5"/>
    <property type="match status" value="1"/>
</dbReference>
<dbReference type="InterPro" id="IPR035892">
    <property type="entry name" value="C2_domain_sf"/>
</dbReference>
<dbReference type="EMBL" id="CABPRJ010000004">
    <property type="protein sequence ID" value="VVC24669.1"/>
    <property type="molecule type" value="Genomic_DNA"/>
</dbReference>
<dbReference type="GO" id="GO:0010828">
    <property type="term" value="P:positive regulation of D-glucose transmembrane transport"/>
    <property type="evidence" value="ECO:0007669"/>
    <property type="project" value="TreeGrafter"/>
</dbReference>
<evidence type="ECO:0000313" key="3">
    <source>
        <dbReference type="EMBL" id="VVC24669.1"/>
    </source>
</evidence>
<dbReference type="SMART" id="SM00239">
    <property type="entry name" value="C2"/>
    <property type="match status" value="1"/>
</dbReference>
<dbReference type="CDD" id="cd08688">
    <property type="entry name" value="C2_KIAA0528-like"/>
    <property type="match status" value="1"/>
</dbReference>
<feature type="compositionally biased region" description="Polar residues" evidence="1">
    <location>
        <begin position="310"/>
        <end position="322"/>
    </location>
</feature>
<dbReference type="Pfam" id="PF23025">
    <property type="entry name" value="YbjQ_2"/>
    <property type="match status" value="3"/>
</dbReference>
<evidence type="ECO:0000259" key="2">
    <source>
        <dbReference type="PROSITE" id="PS50004"/>
    </source>
</evidence>
<dbReference type="PANTHER" id="PTHR37412:SF2">
    <property type="entry name" value="C2 DOMAIN-CONTAINING PROTEIN 5"/>
    <property type="match status" value="1"/>
</dbReference>
<dbReference type="InterPro" id="IPR056430">
    <property type="entry name" value="C2CD5_YbjQ-like_dom"/>
</dbReference>
<dbReference type="GO" id="GO:0090314">
    <property type="term" value="P:positive regulation of protein targeting to membrane"/>
    <property type="evidence" value="ECO:0007669"/>
    <property type="project" value="TreeGrafter"/>
</dbReference>
<evidence type="ECO:0000256" key="1">
    <source>
        <dbReference type="SAM" id="MobiDB-lite"/>
    </source>
</evidence>
<sequence length="988" mass="110442">MPGKVKVRVLAGRNLPVMDRSSDTTDAYVEVKLGSTTYKTDVCRKSLNPQWNSDWYKFELDDIELQDEPLQIRIMDHDTYSANDAIGKVYFNLNPLLLPQPTNIQLSGQQALGDTMISNQSQTTGGSVVSGWFPVFDTMHGIRGEVHIIIKVELFSDFNRFRQSSCGIQFFYSGAGITAHTEWVHGFVEELVVEDDPEYQWLDKIRTPRATNEARQTIFLKLSNEVQRRIGLKVLELGANAVIGYNQYFDLEGESGIVVRGIGTAVTLVRHLTLPSINLNLQPTIDENIETAESPGKVTHLSMHRRSSDSEINNAPKGNSLTGSGSSAVSSHRAHGHTMFHRSILSKDTLDAMEYPFLTMTKYPPGFIIHLGGMVNAKSVKLLERMSNMEEPESRDAWWSELRLEMRSHARALSCNVILGYSENTAMCDDVCVLSATGTAAVVNLMPSVNTGGYFSGIYPSAPLADIPEPTTSNAYSCNSRTYKHSISSSHEKLDSSPCSICHIPYNDHSVPFSMNMKYCSTCKRHKVPHILLSSLEPMERLTIRGTGTLLQTFVCRTKRELKGEMNAKEISDGLPFLEYELHSQLLNKLRVKGMNAIFGLKIQVCLGERVVSLHATGTSMYITCLPEPPLPIVKAGKSWAHPDQQQVLRAQKLLNDAVVNNRQHYHLVQKEDESENISYTSSGKVLPDINLSYGNRDTCILEMDDAEDLDVVTQLLEPTPPASFLLSNTDVLPGTGSEVFPMEPVCNLQMFTQVWRSKAHYTNGNFDKQLQRMLQGLFFKLRRMTPCGLGKLSFKIDIPEPDELQISIVGMALGLGESDKTTAKQILRRRQLPLKDFEQKTEELIFKLEEDISLSVGEKKVRKFERAPRPNRLSTHAAPKDRYGVDITPMTYIPGAKIERYLGNLNFFFIRESTCIRESGGLSGFVHCFVAEVMAIVRAHVTALGGNAMVAYFMNECILLNNPHKNQGQCLLNVGGDVVEVSYFNDD</sequence>
<accession>A0A5E4LYN0</accession>
<dbReference type="Pfam" id="PF23028">
    <property type="entry name" value="YbjQ_3"/>
    <property type="match status" value="1"/>
</dbReference>
<dbReference type="GO" id="GO:0005544">
    <property type="term" value="F:calcium-dependent phospholipid binding"/>
    <property type="evidence" value="ECO:0007669"/>
    <property type="project" value="InterPro"/>
</dbReference>
<evidence type="ECO:0000313" key="4">
    <source>
        <dbReference type="Proteomes" id="UP000325440"/>
    </source>
</evidence>
<dbReference type="GO" id="GO:0072659">
    <property type="term" value="P:protein localization to plasma membrane"/>
    <property type="evidence" value="ECO:0007669"/>
    <property type="project" value="TreeGrafter"/>
</dbReference>
<dbReference type="InterPro" id="IPR038983">
    <property type="entry name" value="C2CD5"/>
</dbReference>
<dbReference type="GO" id="GO:0005509">
    <property type="term" value="F:calcium ion binding"/>
    <property type="evidence" value="ECO:0007669"/>
    <property type="project" value="TreeGrafter"/>
</dbReference>
<feature type="domain" description="C2" evidence="2">
    <location>
        <begin position="1"/>
        <end position="106"/>
    </location>
</feature>
<gene>
    <name evidence="3" type="ORF">CINCED_3A022953</name>
</gene>
<dbReference type="PROSITE" id="PS50004">
    <property type="entry name" value="C2"/>
    <property type="match status" value="1"/>
</dbReference>